<dbReference type="VEuPathDB" id="FungiDB:KRP22_9895"/>
<evidence type="ECO:0000313" key="12">
    <source>
        <dbReference type="Proteomes" id="UP000005238"/>
    </source>
</evidence>
<dbReference type="Gene3D" id="3.40.1050.10">
    <property type="entry name" value="Carbonic anhydrase"/>
    <property type="match status" value="2"/>
</dbReference>
<dbReference type="Pfam" id="PF00484">
    <property type="entry name" value="Pro_CA"/>
    <property type="match status" value="2"/>
</dbReference>
<keyword evidence="10" id="KW-0812">Transmembrane</keyword>
<evidence type="ECO:0000313" key="11">
    <source>
        <dbReference type="EnsemblProtists" id="Phyra72914"/>
    </source>
</evidence>
<sequence>MNDSTLQPKTPYKCSITIVHTDQAVHFEFDKKAGKCHSTSPTRVMGSDFKGLPLRKALVLAVNIASTVLTLMAGLRENPLIVLVTGRYDEMRARLVERRINYDLVRDDFLDIDTLTNLTRVGESFRFFTAPTRSPDNLGEDRSTCLRVNSINVTHAEVYFDDFWGKGARRSQYFFHSISAPRCDIINFLPQWFEEDCYMKHGNSTDDCYRYILDNFEQLKEIRVIQNAIPGDFGRPGMPFLRCKGRPASSFMYITDLMVHQSFWAGGSYHIQFESSKCLAVPRLLNPDMNYGLFQTEPVDQQAEVKVAIDNTGWFTLIVTYAYGIVTLLLVARGVFNTLAKIRIVNYMPYQLRFAGVRRYLRYIVPFMNLSVWTADDDNAIIRFKGKVVMASDVWINHWLYMLLSILDALVSVRVTYSVYEIGQWMLSMHITMDNFIFMASALTRLTWLMCFAHTVVRLLLKLGARSLKAMKMIRAHHQHTIEWYVDSSTLFVSYKVYSLMLCFLMYVLLKVRGGTSFMVNAPNSSRGIFGGAPSLENFWNSEIMIDFVVLLSLMMLGGGFFGLVMLMTPYKRVANNKLLHIIQKRYVFVGWDLGAVMDSLGIDPFNEKLVQDDFASTSCPFGCVLQQLYQSGPSGHVTLVADYLFNGNGFSSPLVEFHFPIRKAMAMGLLGGEKSSGATKGKVSASTKYAPASDATANVSLTSGAVDPDSGDEMPNAENKSLFEKRLRLFTETTYGRVILIDENKPGKCGKNSAGMMQYSTTDALASMSILDIKHLLNGTKNLTIGAAPALTCLGDCKGLSSDCFHSSKSIQHLLDNNKKWREDLTKRDASLFDRLSEGQHPPYLWIGCSDSRVPAEEITGLDPGEMFCHRNVANLVVTNDINVLSVVQYAVESLMVKDIVVCGHYGCGGVKAAMENKHIGILDTWLRTVRDVHRKYKEELDALPTEEARYRRTVELNVKQQCLNIFKMNVVQHRLGRADQPNIHGLVYDIKTGGLKELKVDYCGYYAKLIGEDRLHAFPDGEATMGLAHRRRNAILDLADGLEKEPGVVRIRYMARMLQRETDLFTPEEVDEAIEAIKGQMEDPKSSFMKIKDLIAYFAPMKPKDTSSCIDHDPNSIQHLFENNRKWRDRVLERDPAFFERTAKAQYPRYLWVGCSDSRVPAEEITGLNPGEMFVHRNVANLVVSNDINSLSVVQFAVEKLKVKDIIVCGHYGCGGVTAALKNAQIGLLDNWLRNIRDVCRTHKDELAQYATDEERERRLVELNIQEQCLNIFKINMVQRRMGLYGSPRIHGMVYDIRSGILKELEVDYHDFIAKNMGVFRLHNFRDGKLPTTKPEFQRNMILNLVEDHEEEPGTVSIRYISRMLKRENELFTEEEVDSAIKAIQGQSKNRKNAFVKVSSLVSYFAGDADDTKA</sequence>
<dbReference type="EnsemblProtists" id="Phyra72914">
    <property type="protein sequence ID" value="Phyra72914"/>
    <property type="gene ID" value="Phyra72914"/>
</dbReference>
<proteinExistence type="inferred from homology"/>
<evidence type="ECO:0000256" key="5">
    <source>
        <dbReference type="ARBA" id="ARBA00022833"/>
    </source>
</evidence>
<dbReference type="InterPro" id="IPR001765">
    <property type="entry name" value="Carbonic_anhydrase"/>
</dbReference>
<feature type="transmembrane region" description="Helical" evidence="10">
    <location>
        <begin position="482"/>
        <end position="510"/>
    </location>
</feature>
<dbReference type="GO" id="GO:0008270">
    <property type="term" value="F:zinc ion binding"/>
    <property type="evidence" value="ECO:0007669"/>
    <property type="project" value="InterPro"/>
</dbReference>
<dbReference type="VEuPathDB" id="FungiDB:KRP22_9902"/>
<protein>
    <recommendedName>
        <fullName evidence="3">Carbonic anhydrase</fullName>
        <ecNumber evidence="2">4.2.1.1</ecNumber>
    </recommendedName>
    <alternativeName>
        <fullName evidence="7">Carbonate dehydratase</fullName>
    </alternativeName>
</protein>
<accession>H3GC25</accession>
<dbReference type="FunFam" id="3.40.1050.10:FF:000001">
    <property type="entry name" value="Carbonic anhydrase"/>
    <property type="match status" value="2"/>
</dbReference>
<comment type="cofactor">
    <cofactor evidence="9">
        <name>Zn(2+)</name>
        <dbReference type="ChEBI" id="CHEBI:29105"/>
    </cofactor>
    <text evidence="9">Binds 1 zinc ion per subunit.</text>
</comment>
<evidence type="ECO:0000256" key="10">
    <source>
        <dbReference type="SAM" id="Phobius"/>
    </source>
</evidence>
<evidence type="ECO:0000256" key="4">
    <source>
        <dbReference type="ARBA" id="ARBA00022723"/>
    </source>
</evidence>
<dbReference type="GO" id="GO:0004089">
    <property type="term" value="F:carbonate dehydratase activity"/>
    <property type="evidence" value="ECO:0007669"/>
    <property type="project" value="UniProtKB-EC"/>
</dbReference>
<dbReference type="VEuPathDB" id="FungiDB:KRP22_9894"/>
<evidence type="ECO:0000256" key="9">
    <source>
        <dbReference type="PIRSR" id="PIRSR601765-1"/>
    </source>
</evidence>
<feature type="transmembrane region" description="Helical" evidence="10">
    <location>
        <begin position="314"/>
        <end position="336"/>
    </location>
</feature>
<dbReference type="EC" id="4.2.1.1" evidence="2"/>
<dbReference type="InterPro" id="IPR015892">
    <property type="entry name" value="Carbonic_anhydrase_CS"/>
</dbReference>
<dbReference type="Proteomes" id="UP000005238">
    <property type="component" value="Unassembled WGS sequence"/>
</dbReference>
<evidence type="ECO:0000256" key="3">
    <source>
        <dbReference type="ARBA" id="ARBA00014628"/>
    </source>
</evidence>
<dbReference type="CDD" id="cd00883">
    <property type="entry name" value="beta_CA_cladeA"/>
    <property type="match status" value="2"/>
</dbReference>
<keyword evidence="10" id="KW-0472">Membrane</keyword>
<dbReference type="HOGENOM" id="CLU_005030_0_0_1"/>
<dbReference type="PANTHER" id="PTHR11002">
    <property type="entry name" value="CARBONIC ANHYDRASE"/>
    <property type="match status" value="1"/>
</dbReference>
<dbReference type="VEuPathDB" id="FungiDB:KRP23_8475"/>
<feature type="binding site" evidence="9">
    <location>
        <position position="1213"/>
    </location>
    <ligand>
        <name>Zn(2+)</name>
        <dbReference type="ChEBI" id="CHEBI:29105"/>
    </ligand>
</feature>
<keyword evidence="12" id="KW-1185">Reference proteome</keyword>
<evidence type="ECO:0000256" key="7">
    <source>
        <dbReference type="ARBA" id="ARBA00031969"/>
    </source>
</evidence>
<dbReference type="VEuPathDB" id="FungiDB:KRP23_8483"/>
<dbReference type="SMART" id="SM00947">
    <property type="entry name" value="Pro_CA"/>
    <property type="match status" value="2"/>
</dbReference>
<feature type="binding site" evidence="9">
    <location>
        <position position="1216"/>
    </location>
    <ligand>
        <name>Zn(2+)</name>
        <dbReference type="ChEBI" id="CHEBI:29105"/>
    </ligand>
</feature>
<evidence type="ECO:0000256" key="1">
    <source>
        <dbReference type="ARBA" id="ARBA00006217"/>
    </source>
</evidence>
<evidence type="ECO:0000256" key="8">
    <source>
        <dbReference type="ARBA" id="ARBA00048348"/>
    </source>
</evidence>
<reference evidence="12" key="1">
    <citation type="journal article" date="2006" name="Science">
        <title>Phytophthora genome sequences uncover evolutionary origins and mechanisms of pathogenesis.</title>
        <authorList>
            <person name="Tyler B.M."/>
            <person name="Tripathy S."/>
            <person name="Zhang X."/>
            <person name="Dehal P."/>
            <person name="Jiang R.H."/>
            <person name="Aerts A."/>
            <person name="Arredondo F.D."/>
            <person name="Baxter L."/>
            <person name="Bensasson D."/>
            <person name="Beynon J.L."/>
            <person name="Chapman J."/>
            <person name="Damasceno C.M."/>
            <person name="Dorrance A.E."/>
            <person name="Dou D."/>
            <person name="Dickerman A.W."/>
            <person name="Dubchak I.L."/>
            <person name="Garbelotto M."/>
            <person name="Gijzen M."/>
            <person name="Gordon S.G."/>
            <person name="Govers F."/>
            <person name="Grunwald N.J."/>
            <person name="Huang W."/>
            <person name="Ivors K.L."/>
            <person name="Jones R.W."/>
            <person name="Kamoun S."/>
            <person name="Krampis K."/>
            <person name="Lamour K.H."/>
            <person name="Lee M.K."/>
            <person name="McDonald W.H."/>
            <person name="Medina M."/>
            <person name="Meijer H.J."/>
            <person name="Nordberg E.K."/>
            <person name="Maclean D.J."/>
            <person name="Ospina-Giraldo M.D."/>
            <person name="Morris P.F."/>
            <person name="Phuntumart V."/>
            <person name="Putnam N.H."/>
            <person name="Rash S."/>
            <person name="Rose J.K."/>
            <person name="Sakihama Y."/>
            <person name="Salamov A.A."/>
            <person name="Savidor A."/>
            <person name="Scheuring C.F."/>
            <person name="Smith B.M."/>
            <person name="Sobral B.W."/>
            <person name="Terry A."/>
            <person name="Torto-Alalibo T.A."/>
            <person name="Win J."/>
            <person name="Xu Z."/>
            <person name="Zhang H."/>
            <person name="Grigoriev I.V."/>
            <person name="Rokhsar D.S."/>
            <person name="Boore J.L."/>
        </authorList>
    </citation>
    <scope>NUCLEOTIDE SEQUENCE [LARGE SCALE GENOMIC DNA]</scope>
    <source>
        <strain evidence="12">Pr102</strain>
    </source>
</reference>
<dbReference type="PROSITE" id="PS00705">
    <property type="entry name" value="PROK_CO2_ANHYDRASE_2"/>
    <property type="match status" value="2"/>
</dbReference>
<keyword evidence="4 9" id="KW-0479">Metal-binding</keyword>
<dbReference type="VEuPathDB" id="FungiDB:KRP23_8482"/>
<feature type="transmembrane region" description="Helical" evidence="10">
    <location>
        <begin position="544"/>
        <end position="568"/>
    </location>
</feature>
<reference evidence="11" key="2">
    <citation type="submission" date="2015-06" db="UniProtKB">
        <authorList>
            <consortium name="EnsemblProtists"/>
        </authorList>
    </citation>
    <scope>IDENTIFICATION</scope>
    <source>
        <strain evidence="11">Pr102</strain>
    </source>
</reference>
<dbReference type="InParanoid" id="H3GC25"/>
<keyword evidence="10" id="KW-1133">Transmembrane helix</keyword>
<organism evidence="11 12">
    <name type="scientific">Phytophthora ramorum</name>
    <name type="common">Sudden oak death agent</name>
    <dbReference type="NCBI Taxonomy" id="164328"/>
    <lineage>
        <taxon>Eukaryota</taxon>
        <taxon>Sar</taxon>
        <taxon>Stramenopiles</taxon>
        <taxon>Oomycota</taxon>
        <taxon>Peronosporomycetes</taxon>
        <taxon>Peronosporales</taxon>
        <taxon>Peronosporaceae</taxon>
        <taxon>Phytophthora</taxon>
    </lineage>
</organism>
<dbReference type="InterPro" id="IPR036874">
    <property type="entry name" value="Carbonic_anhydrase_sf"/>
</dbReference>
<dbReference type="eggNOG" id="KOG1578">
    <property type="taxonomic scope" value="Eukaryota"/>
</dbReference>
<dbReference type="EMBL" id="DS565998">
    <property type="status" value="NOT_ANNOTATED_CDS"/>
    <property type="molecule type" value="Genomic_DNA"/>
</dbReference>
<dbReference type="SUPFAM" id="SSF53056">
    <property type="entry name" value="beta-carbonic anhydrase, cab"/>
    <property type="match status" value="2"/>
</dbReference>
<evidence type="ECO:0000256" key="2">
    <source>
        <dbReference type="ARBA" id="ARBA00012925"/>
    </source>
</evidence>
<comment type="catalytic activity">
    <reaction evidence="8">
        <text>hydrogencarbonate + H(+) = CO2 + H2O</text>
        <dbReference type="Rhea" id="RHEA:10748"/>
        <dbReference type="ChEBI" id="CHEBI:15377"/>
        <dbReference type="ChEBI" id="CHEBI:15378"/>
        <dbReference type="ChEBI" id="CHEBI:16526"/>
        <dbReference type="ChEBI" id="CHEBI:17544"/>
        <dbReference type="EC" id="4.2.1.1"/>
    </reaction>
</comment>
<dbReference type="STRING" id="164328.H3GC25"/>
<comment type="similarity">
    <text evidence="1">Belongs to the beta-class carbonic anhydrase family.</text>
</comment>
<dbReference type="PANTHER" id="PTHR11002:SF76">
    <property type="entry name" value="CARBONIC ANHYDRASE"/>
    <property type="match status" value="1"/>
</dbReference>
<evidence type="ECO:0000256" key="6">
    <source>
        <dbReference type="ARBA" id="ARBA00023239"/>
    </source>
</evidence>
<feature type="binding site" evidence="9">
    <location>
        <position position="1157"/>
    </location>
    <ligand>
        <name>Zn(2+)</name>
        <dbReference type="ChEBI" id="CHEBI:29105"/>
    </ligand>
</feature>
<dbReference type="GO" id="GO:0015976">
    <property type="term" value="P:carbon utilization"/>
    <property type="evidence" value="ECO:0007669"/>
    <property type="project" value="InterPro"/>
</dbReference>
<feature type="transmembrane region" description="Helical" evidence="10">
    <location>
        <begin position="437"/>
        <end position="461"/>
    </location>
</feature>
<dbReference type="PROSITE" id="PS00704">
    <property type="entry name" value="PROK_CO2_ANHYDRASE_1"/>
    <property type="match status" value="2"/>
</dbReference>
<name>H3GC25_PHYRM</name>
<keyword evidence="5 9" id="KW-0862">Zinc</keyword>
<keyword evidence="6" id="KW-0456">Lyase</keyword>
<feature type="binding site" evidence="9">
    <location>
        <position position="1159"/>
    </location>
    <ligand>
        <name>Zn(2+)</name>
        <dbReference type="ChEBI" id="CHEBI:29105"/>
    </ligand>
</feature>